<evidence type="ECO:0008006" key="5">
    <source>
        <dbReference type="Google" id="ProtNLM"/>
    </source>
</evidence>
<dbReference type="Proteomes" id="UP000241818">
    <property type="component" value="Unassembled WGS sequence"/>
</dbReference>
<evidence type="ECO:0000313" key="3">
    <source>
        <dbReference type="EMBL" id="PSS18610.1"/>
    </source>
</evidence>
<sequence length="65" mass="7118">MGCIIALCSALLTLSPSRRSTCIRSRNNPTTPQSGNFNPPQNAPQYRNPPLRVRYSSPDKGSSIE</sequence>
<feature type="region of interest" description="Disordered" evidence="1">
    <location>
        <begin position="20"/>
        <end position="65"/>
    </location>
</feature>
<dbReference type="EMBL" id="KZ679011">
    <property type="protein sequence ID" value="PSS18610.1"/>
    <property type="molecule type" value="Genomic_DNA"/>
</dbReference>
<reference evidence="3 4" key="1">
    <citation type="journal article" date="2018" name="New Phytol.">
        <title>Comparative genomics and transcriptomics depict ericoid mycorrhizal fungi as versatile saprotrophs and plant mutualists.</title>
        <authorList>
            <person name="Martino E."/>
            <person name="Morin E."/>
            <person name="Grelet G.A."/>
            <person name="Kuo A."/>
            <person name="Kohler A."/>
            <person name="Daghino S."/>
            <person name="Barry K.W."/>
            <person name="Cichocki N."/>
            <person name="Clum A."/>
            <person name="Dockter R.B."/>
            <person name="Hainaut M."/>
            <person name="Kuo R.C."/>
            <person name="LaButti K."/>
            <person name="Lindahl B.D."/>
            <person name="Lindquist E.A."/>
            <person name="Lipzen A."/>
            <person name="Khouja H.R."/>
            <person name="Magnuson J."/>
            <person name="Murat C."/>
            <person name="Ohm R.A."/>
            <person name="Singer S.W."/>
            <person name="Spatafora J.W."/>
            <person name="Wang M."/>
            <person name="Veneault-Fourrey C."/>
            <person name="Henrissat B."/>
            <person name="Grigoriev I.V."/>
            <person name="Martin F.M."/>
            <person name="Perotto S."/>
        </authorList>
    </citation>
    <scope>NUCLEOTIDE SEQUENCE [LARGE SCALE GENOMIC DNA]</scope>
    <source>
        <strain evidence="3 4">ATCC 22711</strain>
    </source>
</reference>
<proteinExistence type="predicted"/>
<feature type="signal peptide" evidence="2">
    <location>
        <begin position="1"/>
        <end position="22"/>
    </location>
</feature>
<keyword evidence="4" id="KW-1185">Reference proteome</keyword>
<evidence type="ECO:0000256" key="2">
    <source>
        <dbReference type="SAM" id="SignalP"/>
    </source>
</evidence>
<feature type="chain" id="PRO_5015567878" description="Secreted protein" evidence="2">
    <location>
        <begin position="23"/>
        <end position="65"/>
    </location>
</feature>
<feature type="compositionally biased region" description="Polar residues" evidence="1">
    <location>
        <begin position="20"/>
        <end position="45"/>
    </location>
</feature>
<dbReference type="AlphaFoldDB" id="A0A2T3B224"/>
<organism evidence="3 4">
    <name type="scientific">Amorphotheca resinae ATCC 22711</name>
    <dbReference type="NCBI Taxonomy" id="857342"/>
    <lineage>
        <taxon>Eukaryota</taxon>
        <taxon>Fungi</taxon>
        <taxon>Dikarya</taxon>
        <taxon>Ascomycota</taxon>
        <taxon>Pezizomycotina</taxon>
        <taxon>Leotiomycetes</taxon>
        <taxon>Helotiales</taxon>
        <taxon>Amorphothecaceae</taxon>
        <taxon>Amorphotheca</taxon>
    </lineage>
</organism>
<dbReference type="InParanoid" id="A0A2T3B224"/>
<evidence type="ECO:0000256" key="1">
    <source>
        <dbReference type="SAM" id="MobiDB-lite"/>
    </source>
</evidence>
<dbReference type="GeneID" id="36574756"/>
<evidence type="ECO:0000313" key="4">
    <source>
        <dbReference type="Proteomes" id="UP000241818"/>
    </source>
</evidence>
<dbReference type="RefSeq" id="XP_024720962.1">
    <property type="nucleotide sequence ID" value="XM_024866675.1"/>
</dbReference>
<protein>
    <recommendedName>
        <fullName evidence="5">Secreted protein</fullName>
    </recommendedName>
</protein>
<keyword evidence="2" id="KW-0732">Signal</keyword>
<name>A0A2T3B224_AMORE</name>
<accession>A0A2T3B224</accession>
<gene>
    <name evidence="3" type="ORF">M430DRAFT_35087</name>
</gene>